<sequence length="223" mass="25455">MKKKKLSMSNTQLADWAKKTFGLQKAPDASTISKILKIGVKDFSASQGWMEKFGKHHCIKMNRIHGEAGSTDIELLQINKAAIKEKIEGYSARDIYNFDETALFYAALPRTTISHHKFSGWKENKKRLTVGFLCNANETDKWSEILIIGHARRPNCFNKNNKKQKTVDHRFSIYHYNTQNHKALLILDNFSDHIVDYAPTNVELLFLPPNTTSHLQPLNGGII</sequence>
<dbReference type="Pfam" id="PF03184">
    <property type="entry name" value="DDE_1"/>
    <property type="match status" value="1"/>
</dbReference>
<evidence type="ECO:0000313" key="2">
    <source>
        <dbReference type="EMBL" id="OAD68446.1"/>
    </source>
</evidence>
<dbReference type="VEuPathDB" id="FungiDB:PHYBLDRAFT_69006"/>
<dbReference type="InterPro" id="IPR004875">
    <property type="entry name" value="DDE_SF_endonuclease_dom"/>
</dbReference>
<dbReference type="RefSeq" id="XP_018286486.1">
    <property type="nucleotide sequence ID" value="XM_018442042.1"/>
</dbReference>
<dbReference type="GeneID" id="29002948"/>
<dbReference type="InterPro" id="IPR050863">
    <property type="entry name" value="CenT-Element_Derived"/>
</dbReference>
<dbReference type="Proteomes" id="UP000077315">
    <property type="component" value="Unassembled WGS sequence"/>
</dbReference>
<gene>
    <name evidence="2" type="ORF">PHYBLDRAFT_69006</name>
</gene>
<dbReference type="GO" id="GO:0003677">
    <property type="term" value="F:DNA binding"/>
    <property type="evidence" value="ECO:0007669"/>
    <property type="project" value="UniProtKB-KW"/>
</dbReference>
<proteinExistence type="predicted"/>
<dbReference type="PANTHER" id="PTHR19303">
    <property type="entry name" value="TRANSPOSON"/>
    <property type="match status" value="1"/>
</dbReference>
<organism evidence="2 3">
    <name type="scientific">Phycomyces blakesleeanus (strain ATCC 8743b / DSM 1359 / FGSC 10004 / NBRC 33097 / NRRL 1555)</name>
    <dbReference type="NCBI Taxonomy" id="763407"/>
    <lineage>
        <taxon>Eukaryota</taxon>
        <taxon>Fungi</taxon>
        <taxon>Fungi incertae sedis</taxon>
        <taxon>Mucoromycota</taxon>
        <taxon>Mucoromycotina</taxon>
        <taxon>Mucoromycetes</taxon>
        <taxon>Mucorales</taxon>
        <taxon>Phycomycetaceae</taxon>
        <taxon>Phycomyces</taxon>
    </lineage>
</organism>
<keyword evidence="2" id="KW-0371">Homeobox</keyword>
<dbReference type="InParanoid" id="A0A167KMS2"/>
<dbReference type="EMBL" id="KV440995">
    <property type="protein sequence ID" value="OAD68446.1"/>
    <property type="molecule type" value="Genomic_DNA"/>
</dbReference>
<dbReference type="AlphaFoldDB" id="A0A167KMS2"/>
<dbReference type="OrthoDB" id="2350305at2759"/>
<reference evidence="3" key="1">
    <citation type="submission" date="2015-06" db="EMBL/GenBank/DDBJ databases">
        <title>Expansion of signal transduction pathways in fungi by whole-genome duplication.</title>
        <authorList>
            <consortium name="DOE Joint Genome Institute"/>
            <person name="Corrochano L.M."/>
            <person name="Kuo A."/>
            <person name="Marcet-Houben M."/>
            <person name="Polaino S."/>
            <person name="Salamov A."/>
            <person name="Villalobos J.M."/>
            <person name="Alvarez M.I."/>
            <person name="Avalos J."/>
            <person name="Benito E.P."/>
            <person name="Benoit I."/>
            <person name="Burger G."/>
            <person name="Camino L.P."/>
            <person name="Canovas D."/>
            <person name="Cerda-Olmedo E."/>
            <person name="Cheng J.-F."/>
            <person name="Dominguez A."/>
            <person name="Elias M."/>
            <person name="Eslava A.P."/>
            <person name="Glaser F."/>
            <person name="Grimwood J."/>
            <person name="Gutierrez G."/>
            <person name="Heitman J."/>
            <person name="Henrissat B."/>
            <person name="Iturriaga E.A."/>
            <person name="Lang B.F."/>
            <person name="Lavin J.L."/>
            <person name="Lee S."/>
            <person name="Li W."/>
            <person name="Lindquist E."/>
            <person name="Lopez-Garcia S."/>
            <person name="Luque E.M."/>
            <person name="Marcos A.T."/>
            <person name="Martin J."/>
            <person name="McCluskey K."/>
            <person name="Medina H.R."/>
            <person name="Miralles-Duran A."/>
            <person name="Miyazaki A."/>
            <person name="Munoz-Torres E."/>
            <person name="Oguiza J.A."/>
            <person name="Ohm R."/>
            <person name="Olmedo M."/>
            <person name="Orejas M."/>
            <person name="Ortiz-Castellanos L."/>
            <person name="Pisabarro A.G."/>
            <person name="Rodriguez-Romero J."/>
            <person name="Ruiz-Herrera J."/>
            <person name="Ruiz-Vazquez R."/>
            <person name="Sanz C."/>
            <person name="Schackwitz W."/>
            <person name="Schmutz J."/>
            <person name="Shahriari M."/>
            <person name="Shelest E."/>
            <person name="Silva-Franco F."/>
            <person name="Soanes D."/>
            <person name="Syed K."/>
            <person name="Tagua V.G."/>
            <person name="Talbot N.J."/>
            <person name="Thon M."/>
            <person name="De vries R.P."/>
            <person name="Wiebenga A."/>
            <person name="Yadav J.S."/>
            <person name="Braun E.L."/>
            <person name="Baker S."/>
            <person name="Garre V."/>
            <person name="Horwitz B."/>
            <person name="Torres-Martinez S."/>
            <person name="Idnurm A."/>
            <person name="Herrera-Estrella A."/>
            <person name="Gabaldon T."/>
            <person name="Grigoriev I.V."/>
        </authorList>
    </citation>
    <scope>NUCLEOTIDE SEQUENCE [LARGE SCALE GENOMIC DNA]</scope>
    <source>
        <strain evidence="3">NRRL 1555(-)</strain>
    </source>
</reference>
<keyword evidence="2" id="KW-0238">DNA-binding</keyword>
<protein>
    <submittedName>
        <fullName evidence="2">Homeodomain-like DNA binding domain-containing transcription factor</fullName>
    </submittedName>
</protein>
<evidence type="ECO:0000259" key="1">
    <source>
        <dbReference type="Pfam" id="PF03184"/>
    </source>
</evidence>
<dbReference type="PANTHER" id="PTHR19303:SF73">
    <property type="entry name" value="PROTEIN PDC2"/>
    <property type="match status" value="1"/>
</dbReference>
<evidence type="ECO:0000313" key="3">
    <source>
        <dbReference type="Proteomes" id="UP000077315"/>
    </source>
</evidence>
<accession>A0A167KMS2</accession>
<keyword evidence="3" id="KW-1185">Reference proteome</keyword>
<feature type="domain" description="DDE-1" evidence="1">
    <location>
        <begin position="178"/>
        <end position="223"/>
    </location>
</feature>
<name>A0A167KMS2_PHYB8</name>
<dbReference type="FunCoup" id="A0A167KMS2">
    <property type="interactions" value="230"/>
</dbReference>
<dbReference type="GO" id="GO:0005634">
    <property type="term" value="C:nucleus"/>
    <property type="evidence" value="ECO:0007669"/>
    <property type="project" value="TreeGrafter"/>
</dbReference>
<dbReference type="STRING" id="763407.A0A167KMS2"/>